<organism evidence="2 3">
    <name type="scientific">Planomonospora sphaerica</name>
    <dbReference type="NCBI Taxonomy" id="161355"/>
    <lineage>
        <taxon>Bacteria</taxon>
        <taxon>Bacillati</taxon>
        <taxon>Actinomycetota</taxon>
        <taxon>Actinomycetes</taxon>
        <taxon>Streptosporangiales</taxon>
        <taxon>Streptosporangiaceae</taxon>
        <taxon>Planomonospora</taxon>
    </lineage>
</organism>
<accession>A0A171DQV5</accession>
<comment type="caution">
    <text evidence="2">The sequence shown here is derived from an EMBL/GenBank/DDBJ whole genome shotgun (WGS) entry which is preliminary data.</text>
</comment>
<evidence type="ECO:0000259" key="1">
    <source>
        <dbReference type="Pfam" id="PF08980"/>
    </source>
</evidence>
<dbReference type="SUPFAM" id="SSF141099">
    <property type="entry name" value="Atu1913-like"/>
    <property type="match status" value="1"/>
</dbReference>
<dbReference type="AlphaFoldDB" id="A0A171DQV5"/>
<feature type="domain" description="DUF1883" evidence="1">
    <location>
        <begin position="30"/>
        <end position="85"/>
    </location>
</feature>
<dbReference type="InterPro" id="IPR036488">
    <property type="entry name" value="DUF1883-like_sf"/>
</dbReference>
<evidence type="ECO:0000313" key="2">
    <source>
        <dbReference type="EMBL" id="GAT71438.1"/>
    </source>
</evidence>
<sequence>MTSYKRGVQHLYWDLGSYAGGACFEVDWRGSTARVCLMDADEYQAYLDGDPYDYYGGFYDVSPVVLETPYDDYWYLVVDGNPHRIKVSVTEIFD</sequence>
<dbReference type="Gene3D" id="4.10.1210.10">
    <property type="entry name" value="Atu1913-like"/>
    <property type="match status" value="1"/>
</dbReference>
<dbReference type="Proteomes" id="UP000077701">
    <property type="component" value="Unassembled WGS sequence"/>
</dbReference>
<proteinExistence type="predicted"/>
<dbReference type="InterPro" id="IPR015073">
    <property type="entry name" value="DUF1883"/>
</dbReference>
<keyword evidence="3" id="KW-1185">Reference proteome</keyword>
<protein>
    <submittedName>
        <fullName evidence="2">Molecular chaperone Tir</fullName>
    </submittedName>
</protein>
<gene>
    <name evidence="2" type="ORF">PS9374_07129</name>
</gene>
<name>A0A171DQV5_9ACTN</name>
<dbReference type="OrthoDB" id="9142262at2"/>
<dbReference type="Pfam" id="PF08980">
    <property type="entry name" value="DUF1883"/>
    <property type="match status" value="1"/>
</dbReference>
<evidence type="ECO:0000313" key="3">
    <source>
        <dbReference type="Proteomes" id="UP000077701"/>
    </source>
</evidence>
<reference evidence="2 3" key="1">
    <citation type="journal article" date="2016" name="Genome Announc.">
        <title>Draft Genome Sequence of Planomonospora sphaerica JCM9374, a Rare Actinomycete.</title>
        <authorList>
            <person name="Dohra H."/>
            <person name="Suzuki T."/>
            <person name="Inoue Y."/>
            <person name="Kodani S."/>
        </authorList>
    </citation>
    <scope>NUCLEOTIDE SEQUENCE [LARGE SCALE GENOMIC DNA]</scope>
    <source>
        <strain evidence="2 3">JCM 9374</strain>
    </source>
</reference>
<dbReference type="EMBL" id="BDCX01000031">
    <property type="protein sequence ID" value="GAT71438.1"/>
    <property type="molecule type" value="Genomic_DNA"/>
</dbReference>
<reference evidence="3" key="2">
    <citation type="submission" date="2016-04" db="EMBL/GenBank/DDBJ databases">
        <title>Planomonospora sphaerica JCM9374 whole genome shotgun sequence.</title>
        <authorList>
            <person name="Suzuki T."/>
            <person name="Dohra H."/>
            <person name="Kodani S."/>
        </authorList>
    </citation>
    <scope>NUCLEOTIDE SEQUENCE [LARGE SCALE GENOMIC DNA]</scope>
    <source>
        <strain evidence="3">JCM 9374</strain>
    </source>
</reference>